<evidence type="ECO:0000256" key="1">
    <source>
        <dbReference type="SAM" id="SignalP"/>
    </source>
</evidence>
<dbReference type="Pfam" id="PF07603">
    <property type="entry name" value="Lcl_C"/>
    <property type="match status" value="1"/>
</dbReference>
<dbReference type="Proteomes" id="UP001248581">
    <property type="component" value="Chromosome"/>
</dbReference>
<dbReference type="RefSeq" id="WP_348386522.1">
    <property type="nucleotide sequence ID" value="NZ_CP134146.1"/>
</dbReference>
<proteinExistence type="predicted"/>
<feature type="chain" id="PRO_5046527312" evidence="1">
    <location>
        <begin position="24"/>
        <end position="186"/>
    </location>
</feature>
<evidence type="ECO:0000259" key="2">
    <source>
        <dbReference type="Pfam" id="PF07603"/>
    </source>
</evidence>
<protein>
    <submittedName>
        <fullName evidence="3">DUF1566 domain-containing protein</fullName>
    </submittedName>
</protein>
<dbReference type="EMBL" id="CP134146">
    <property type="protein sequence ID" value="WNC67358.1"/>
    <property type="molecule type" value="Genomic_DNA"/>
</dbReference>
<name>A0ABY9TF00_9GAMM</name>
<organism evidence="3 4">
    <name type="scientific">Thalassotalea nanhaiensis</name>
    <dbReference type="NCBI Taxonomy" id="3065648"/>
    <lineage>
        <taxon>Bacteria</taxon>
        <taxon>Pseudomonadati</taxon>
        <taxon>Pseudomonadota</taxon>
        <taxon>Gammaproteobacteria</taxon>
        <taxon>Alteromonadales</taxon>
        <taxon>Colwelliaceae</taxon>
        <taxon>Thalassotalea</taxon>
    </lineage>
</organism>
<reference evidence="4" key="1">
    <citation type="submission" date="2023-09" db="EMBL/GenBank/DDBJ databases">
        <authorList>
            <person name="Li S."/>
            <person name="Li X."/>
            <person name="Zhang C."/>
            <person name="Zhao Z."/>
        </authorList>
    </citation>
    <scope>NUCLEOTIDE SEQUENCE [LARGE SCALE GENOMIC DNA]</scope>
    <source>
        <strain evidence="4">SQ345</strain>
    </source>
</reference>
<gene>
    <name evidence="3" type="ORF">RI845_12610</name>
</gene>
<feature type="signal peptide" evidence="1">
    <location>
        <begin position="1"/>
        <end position="23"/>
    </location>
</feature>
<dbReference type="PANTHER" id="PTHR35812">
    <property type="entry name" value="LIPOPROTEIN"/>
    <property type="match status" value="1"/>
</dbReference>
<evidence type="ECO:0000313" key="4">
    <source>
        <dbReference type="Proteomes" id="UP001248581"/>
    </source>
</evidence>
<keyword evidence="1" id="KW-0732">Signal</keyword>
<dbReference type="InterPro" id="IPR011460">
    <property type="entry name" value="Lcl_C"/>
</dbReference>
<evidence type="ECO:0000313" key="3">
    <source>
        <dbReference type="EMBL" id="WNC67358.1"/>
    </source>
</evidence>
<dbReference type="PANTHER" id="PTHR35812:SF1">
    <property type="entry name" value="LIPOPROTEIN"/>
    <property type="match status" value="1"/>
</dbReference>
<keyword evidence="4" id="KW-1185">Reference proteome</keyword>
<sequence length="186" mass="20632">MKNLNLSALIGSTLLLTSAASVAQDQHGEAPINQSCMYNIEQSAPLNRYRINSGGATVFDKVTGLTWSRCDLGQSWNDSLGYCEGAKLEVNWLEANQQATNYEAGGLTGWRLPNIKELATLTEDRCSLPAMNTEIFNSGTGYEYYYSSTPYVFDATHKKVMVFSARISEVLAYEKDNTLNVKYVLK</sequence>
<feature type="domain" description="Lcl C-terminal" evidence="2">
    <location>
        <begin position="57"/>
        <end position="184"/>
    </location>
</feature>
<accession>A0ABY9TF00</accession>